<evidence type="ECO:0000313" key="28">
    <source>
        <dbReference type="Ensembl" id="ENSONIP00000033444.1"/>
    </source>
</evidence>
<dbReference type="InterPro" id="IPR006581">
    <property type="entry name" value="VPS10"/>
</dbReference>
<reference evidence="28" key="2">
    <citation type="submission" date="2025-08" db="UniProtKB">
        <authorList>
            <consortium name="Ensembl"/>
        </authorList>
    </citation>
    <scope>IDENTIFICATION</scope>
</reference>
<dbReference type="InterPro" id="IPR050310">
    <property type="entry name" value="VPS10-sortilin"/>
</dbReference>
<dbReference type="GO" id="GO:0098839">
    <property type="term" value="C:postsynaptic density membrane"/>
    <property type="evidence" value="ECO:0007669"/>
    <property type="project" value="UniProtKB-SubCell"/>
</dbReference>
<evidence type="ECO:0000313" key="29">
    <source>
        <dbReference type="Proteomes" id="UP000005207"/>
    </source>
</evidence>
<dbReference type="Ensembl" id="ENSONIT00000068926.1">
    <property type="protein sequence ID" value="ENSONIP00000033444.1"/>
    <property type="gene ID" value="ENSONIG00000001509.2"/>
</dbReference>
<evidence type="ECO:0000256" key="9">
    <source>
        <dbReference type="ARBA" id="ARBA00022475"/>
    </source>
</evidence>
<keyword evidence="13" id="KW-0677">Repeat</keyword>
<evidence type="ECO:0000256" key="21">
    <source>
        <dbReference type="ARBA" id="ARBA00023273"/>
    </source>
</evidence>
<evidence type="ECO:0000256" key="1">
    <source>
        <dbReference type="ARBA" id="ARBA00004146"/>
    </source>
</evidence>
<dbReference type="SUPFAM" id="SSF49299">
    <property type="entry name" value="PKD domain"/>
    <property type="match status" value="1"/>
</dbReference>
<gene>
    <name evidence="28" type="primary">SORCS2</name>
    <name evidence="28" type="synonym">sorcs2</name>
</gene>
<evidence type="ECO:0000256" key="5">
    <source>
        <dbReference type="ARBA" id="ARBA00004484"/>
    </source>
</evidence>
<dbReference type="InterPro" id="IPR035986">
    <property type="entry name" value="PKD_dom_sf"/>
</dbReference>
<dbReference type="SMART" id="SM00602">
    <property type="entry name" value="VPS10"/>
    <property type="match status" value="1"/>
</dbReference>
<dbReference type="Gene3D" id="2.10.70.80">
    <property type="match status" value="1"/>
</dbReference>
<evidence type="ECO:0000256" key="2">
    <source>
        <dbReference type="ARBA" id="ARBA00004251"/>
    </source>
</evidence>
<dbReference type="Pfam" id="PF15902">
    <property type="entry name" value="Sortilin-Vps10"/>
    <property type="match status" value="1"/>
</dbReference>
<keyword evidence="21" id="KW-0966">Cell projection</keyword>
<evidence type="ECO:0000256" key="6">
    <source>
        <dbReference type="ARBA" id="ARBA00004552"/>
    </source>
</evidence>
<evidence type="ECO:0000256" key="10">
    <source>
        <dbReference type="ARBA" id="ARBA00022599"/>
    </source>
</evidence>
<evidence type="ECO:0000256" key="13">
    <source>
        <dbReference type="ARBA" id="ARBA00022737"/>
    </source>
</evidence>
<dbReference type="GO" id="GO:0043197">
    <property type="term" value="C:dendritic spine"/>
    <property type="evidence" value="ECO:0007669"/>
    <property type="project" value="UniProtKB-SubCell"/>
</dbReference>
<evidence type="ECO:0000256" key="26">
    <source>
        <dbReference type="SAM" id="Phobius"/>
    </source>
</evidence>
<dbReference type="Pfam" id="PF18911">
    <property type="entry name" value="PKD_4"/>
    <property type="match status" value="1"/>
</dbReference>
<keyword evidence="19" id="KW-0325">Glycoprotein</keyword>
<evidence type="ECO:0000256" key="8">
    <source>
        <dbReference type="ARBA" id="ARBA00010818"/>
    </source>
</evidence>
<dbReference type="Gene3D" id="2.60.40.10">
    <property type="entry name" value="Immunoglobulins"/>
    <property type="match status" value="1"/>
</dbReference>
<keyword evidence="18" id="KW-1015">Disulfide bond</keyword>
<dbReference type="FunFam" id="3.30.60.270:FF:000003">
    <property type="entry name" value="Sortilin-related VPS10 domain containing receptor 2"/>
    <property type="match status" value="1"/>
</dbReference>
<evidence type="ECO:0000256" key="20">
    <source>
        <dbReference type="ARBA" id="ARBA00023257"/>
    </source>
</evidence>
<dbReference type="CDD" id="cd00146">
    <property type="entry name" value="PKD"/>
    <property type="match status" value="1"/>
</dbReference>
<keyword evidence="29" id="KW-1185">Reference proteome</keyword>
<keyword evidence="16" id="KW-0770">Synapse</keyword>
<dbReference type="InterPro" id="IPR015943">
    <property type="entry name" value="WD40/YVTN_repeat-like_dom_sf"/>
</dbReference>
<reference evidence="28" key="3">
    <citation type="submission" date="2025-09" db="UniProtKB">
        <authorList>
            <consortium name="Ensembl"/>
        </authorList>
    </citation>
    <scope>IDENTIFICATION</scope>
</reference>
<name>A0A669BG03_ORENI</name>
<dbReference type="InterPro" id="IPR000601">
    <property type="entry name" value="PKD_dom"/>
</dbReference>
<feature type="domain" description="PKD" evidence="27">
    <location>
        <begin position="631"/>
        <end position="698"/>
    </location>
</feature>
<dbReference type="InterPro" id="IPR031777">
    <property type="entry name" value="Sortilin_C"/>
</dbReference>
<accession>A0A669BG03</accession>
<evidence type="ECO:0000256" key="7">
    <source>
        <dbReference type="ARBA" id="ARBA00004565"/>
    </source>
</evidence>
<evidence type="ECO:0000256" key="4">
    <source>
        <dbReference type="ARBA" id="ARBA00004358"/>
    </source>
</evidence>
<dbReference type="GO" id="GO:0031901">
    <property type="term" value="C:early endosome membrane"/>
    <property type="evidence" value="ECO:0007669"/>
    <property type="project" value="UniProtKB-SubCell"/>
</dbReference>
<dbReference type="GO" id="GO:0043204">
    <property type="term" value="C:perikaryon"/>
    <property type="evidence" value="ECO:0007669"/>
    <property type="project" value="UniProtKB-SubCell"/>
</dbReference>
<dbReference type="AlphaFoldDB" id="A0A669BG03"/>
<evidence type="ECO:0000256" key="16">
    <source>
        <dbReference type="ARBA" id="ARBA00023018"/>
    </source>
</evidence>
<dbReference type="FunFam" id="2.60.40.10:FF:000083">
    <property type="entry name" value="Sortilin-related VPS10 domain containing receptor 2"/>
    <property type="match status" value="1"/>
</dbReference>
<evidence type="ECO:0000256" key="14">
    <source>
        <dbReference type="ARBA" id="ARBA00022753"/>
    </source>
</evidence>
<dbReference type="GO" id="GO:0055038">
    <property type="term" value="C:recycling endosome membrane"/>
    <property type="evidence" value="ECO:0007669"/>
    <property type="project" value="UniProtKB-SubCell"/>
</dbReference>
<keyword evidence="15 26" id="KW-1133">Transmembrane helix</keyword>
<evidence type="ECO:0000256" key="22">
    <source>
        <dbReference type="ARBA" id="ARBA00023329"/>
    </source>
</evidence>
<organism evidence="28 29">
    <name type="scientific">Oreochromis niloticus</name>
    <name type="common">Nile tilapia</name>
    <name type="synonym">Tilapia nilotica</name>
    <dbReference type="NCBI Taxonomy" id="8128"/>
    <lineage>
        <taxon>Eukaryota</taxon>
        <taxon>Metazoa</taxon>
        <taxon>Chordata</taxon>
        <taxon>Craniata</taxon>
        <taxon>Vertebrata</taxon>
        <taxon>Euteleostomi</taxon>
        <taxon>Actinopterygii</taxon>
        <taxon>Neopterygii</taxon>
        <taxon>Teleostei</taxon>
        <taxon>Neoteleostei</taxon>
        <taxon>Acanthomorphata</taxon>
        <taxon>Ovalentaria</taxon>
        <taxon>Cichlomorphae</taxon>
        <taxon>Cichliformes</taxon>
        <taxon>Cichlidae</taxon>
        <taxon>African cichlids</taxon>
        <taxon>Pseudocrenilabrinae</taxon>
        <taxon>Oreochromini</taxon>
        <taxon>Oreochromis</taxon>
    </lineage>
</organism>
<dbReference type="PANTHER" id="PTHR12106">
    <property type="entry name" value="SORTILIN RELATED"/>
    <property type="match status" value="1"/>
</dbReference>
<evidence type="ECO:0000256" key="18">
    <source>
        <dbReference type="ARBA" id="ARBA00023157"/>
    </source>
</evidence>
<feature type="transmembrane region" description="Helical" evidence="26">
    <location>
        <begin position="867"/>
        <end position="889"/>
    </location>
</feature>
<evidence type="ECO:0000256" key="12">
    <source>
        <dbReference type="ARBA" id="ARBA00022729"/>
    </source>
</evidence>
<evidence type="ECO:0000256" key="15">
    <source>
        <dbReference type="ARBA" id="ARBA00022989"/>
    </source>
</evidence>
<keyword evidence="12" id="KW-0732">Signal</keyword>
<sequence length="962" mass="108782">EGKISCISFLSTDYGTTYTKLNLMPGTTIVVTSFYICPTNKKKVILVGSSINERDQMLFISTDEGSSFQRQSIDFTPDTLIFHPKEEDKLLAYCKEGRLFASGDLGRKWTLLQERVTKDRVFCNYPFLFPDCVTVSCPVAVHFTPGYLYVTCLIQNCSDKMVTAQFLGKIDHNSLLVQDDYVFVKVTTGNRTKHYVSYRRNEFVQMRFPKYALPKDVQIVSTDENQVFLALQEWYQSDTYNLYQSDPEGVYYSIVLENVRSTKQPEENVLIDILEVRGIKGVFLANQKIDGRVTTVITYNKGRDWEPLAPPNTDMNGKPVSCKAPDCHLHLHLRWADNPYVSGTVHTKDTAPGLIMGAGNLGSKLVEYKEEMYITSDCGKTWRQVFEEEHHILYLDHGGVIVAIKDTSIPLKILKFSIDEGRTWNIHNFTSTSVFVDGLLSEPGDETLVMTVFGHISYRSDWELVKVDFRQSFPRQCTESDYDSWQFTDQKCIMGQERTFRKRKDTAFCIKGKSYTSALTNKPCQCTEKDYSCDYGFERSHMETDRCFADFWYDPDSPPEDCHLGQTYMSSTGYRKMISNSCEGEPNKQQSSKKHSCPLLAPKGLRVGIKGQMLAVAPGDDITFTVHQDQGDTSSTKYQVDLGDGVRAIYQNLTVTDEPIQHRYENPGIYKVKVKAENIAGHDEATMYIQVTAPLQEVHLEVVPIAGRNHEVNLTATVLPSEANLTVFYWWIGDSMQPILTLQNSLLTRFPKTGEVSVTVQATNSRSMVQDSRTVRVYDNFQVIPLSFSRNLDRFNPNIPEWRDDIGQVVTKILAKITGVPENSLVTVVKPGLPTTADLYVLPLDTKPAKRSLFVDKVCYHGAAGSAGVWTLAVIFLIGLIATGAFILYKFKRKLPCTHNYAQMHSVKEQEMISPVNHSEDTQQIIQGEEYIDDDLDSQTLGNAGGSPAFRSLIRTTTNHCY</sequence>
<dbReference type="FunFam" id="2.10.70.80:FF:000001">
    <property type="entry name" value="Sortilin-related VPS10 domain-containing receptor 1"/>
    <property type="match status" value="1"/>
</dbReference>
<keyword evidence="11 26" id="KW-0812">Transmembrane</keyword>
<protein>
    <recommendedName>
        <fullName evidence="25">VPS10 domain-containing receptor SorCS2</fullName>
    </recommendedName>
</protein>
<evidence type="ECO:0000259" key="27">
    <source>
        <dbReference type="PROSITE" id="PS50093"/>
    </source>
</evidence>
<evidence type="ECO:0000256" key="24">
    <source>
        <dbReference type="ARBA" id="ARBA00034112"/>
    </source>
</evidence>
<dbReference type="InterPro" id="IPR022409">
    <property type="entry name" value="PKD/Chitinase_dom"/>
</dbReference>
<keyword evidence="9" id="KW-1003">Cell membrane</keyword>
<dbReference type="InterPro" id="IPR013783">
    <property type="entry name" value="Ig-like_fold"/>
</dbReference>
<evidence type="ECO:0000256" key="23">
    <source>
        <dbReference type="ARBA" id="ARBA00034102"/>
    </source>
</evidence>
<keyword evidence="17 26" id="KW-0472">Membrane</keyword>
<dbReference type="Gene3D" id="3.30.60.270">
    <property type="match status" value="1"/>
</dbReference>
<evidence type="ECO:0000256" key="19">
    <source>
        <dbReference type="ARBA" id="ARBA00023180"/>
    </source>
</evidence>
<dbReference type="SMART" id="SM00089">
    <property type="entry name" value="PKD"/>
    <property type="match status" value="2"/>
</dbReference>
<evidence type="ECO:0000256" key="17">
    <source>
        <dbReference type="ARBA" id="ARBA00023136"/>
    </source>
</evidence>
<dbReference type="InterPro" id="IPR031778">
    <property type="entry name" value="Sortilin_N"/>
</dbReference>
<keyword evidence="10" id="KW-0771">Synaptosome</keyword>
<dbReference type="PROSITE" id="PS50093">
    <property type="entry name" value="PKD"/>
    <property type="match status" value="1"/>
</dbReference>
<keyword evidence="22" id="KW-0968">Cytoplasmic vesicle</keyword>
<dbReference type="Gene3D" id="2.130.10.10">
    <property type="entry name" value="YVTN repeat-like/Quinoprotein amine dehydrogenase"/>
    <property type="match status" value="1"/>
</dbReference>
<evidence type="ECO:0000256" key="25">
    <source>
        <dbReference type="ARBA" id="ARBA00074088"/>
    </source>
</evidence>
<dbReference type="Pfam" id="PF15901">
    <property type="entry name" value="Sortilin_C"/>
    <property type="match status" value="1"/>
</dbReference>
<evidence type="ECO:0000256" key="11">
    <source>
        <dbReference type="ARBA" id="ARBA00022692"/>
    </source>
</evidence>
<keyword evidence="14" id="KW-0967">Endosome</keyword>
<keyword evidence="20" id="KW-0628">Postsynaptic cell membrane</keyword>
<reference evidence="29" key="1">
    <citation type="submission" date="2012-01" db="EMBL/GenBank/DDBJ databases">
        <title>The Genome Sequence of Oreochromis niloticus (Nile Tilapia).</title>
        <authorList>
            <consortium name="Broad Institute Genome Assembly Team"/>
            <consortium name="Broad Institute Sequencing Platform"/>
            <person name="Di Palma F."/>
            <person name="Johnson J."/>
            <person name="Lander E.S."/>
            <person name="Lindblad-Toh K."/>
        </authorList>
    </citation>
    <scope>NUCLEOTIDE SEQUENCE [LARGE SCALE GENOMIC DNA]</scope>
</reference>
<dbReference type="Proteomes" id="UP000005207">
    <property type="component" value="Linkage group LG3"/>
</dbReference>
<evidence type="ECO:0000256" key="3">
    <source>
        <dbReference type="ARBA" id="ARBA00004279"/>
    </source>
</evidence>
<comment type="subcellular location">
    <subcellularLocation>
        <location evidence="2">Cell membrane</location>
        <topology evidence="2">Single-pass type I membrane protein</topology>
    </subcellularLocation>
    <subcellularLocation>
        <location evidence="3">Cell projection</location>
        <location evidence="3">Dendrite</location>
    </subcellularLocation>
    <subcellularLocation>
        <location evidence="6">Cell projection</location>
        <location evidence="6">Dendritic spine</location>
    </subcellularLocation>
    <subcellularLocation>
        <location evidence="4">Cytoplasmic vesicle membrane</location>
        <topology evidence="4">Single-pass type I membrane protein</topology>
    </subcellularLocation>
    <subcellularLocation>
        <location evidence="1">Early endosome membrane</location>
    </subcellularLocation>
    <subcellularLocation>
        <location evidence="5">Perikaryon</location>
    </subcellularLocation>
    <subcellularLocation>
        <location evidence="24">Postsynaptic density membrane</location>
    </subcellularLocation>
    <subcellularLocation>
        <location evidence="7">Recycling endosome membrane</location>
    </subcellularLocation>
    <subcellularLocation>
        <location evidence="23">Synapse</location>
        <location evidence="23">Synaptosome</location>
    </subcellularLocation>
</comment>
<comment type="similarity">
    <text evidence="8">Belongs to the VPS10-related sortilin family. SORCS subfamily.</text>
</comment>
<dbReference type="GeneTree" id="ENSGT01030000234563"/>
<dbReference type="SUPFAM" id="SSF110296">
    <property type="entry name" value="Oligoxyloglucan reducing end-specific cellobiohydrolase"/>
    <property type="match status" value="1"/>
</dbReference>
<proteinExistence type="inferred from homology"/>
<dbReference type="PANTHER" id="PTHR12106:SF9">
    <property type="entry name" value="VPS10 DOMAIN-CONTAINING RECEPTOR SORCS2"/>
    <property type="match status" value="1"/>
</dbReference>